<sequence>MTKEGPQVNIENEEKKPKDLNEAMKIISDMKDKYKYLSKAFRGVTYSLIAITSLASAVGTYKWNNDKEKDARITENLKKMQGIIFDAQNHFVSPGGKEYIYDNKKVYLSSSAEFKENIDIDPVINKLDYLVNITKNELDLK</sequence>
<protein>
    <submittedName>
        <fullName evidence="1">Uncharacterized protein</fullName>
    </submittedName>
</protein>
<evidence type="ECO:0000313" key="2">
    <source>
        <dbReference type="Proteomes" id="UP000033876"/>
    </source>
</evidence>
<dbReference type="EMBL" id="LBTF01000001">
    <property type="protein sequence ID" value="KKQ36016.1"/>
    <property type="molecule type" value="Genomic_DNA"/>
</dbReference>
<dbReference type="AlphaFoldDB" id="A0A0G0K5T8"/>
<gene>
    <name evidence="1" type="ORF">US50_C0001G0018</name>
</gene>
<accession>A0A0G0K5T8</accession>
<proteinExistence type="predicted"/>
<reference evidence="1 2" key="1">
    <citation type="journal article" date="2015" name="Nature">
        <title>rRNA introns, odd ribosomes, and small enigmatic genomes across a large radiation of phyla.</title>
        <authorList>
            <person name="Brown C.T."/>
            <person name="Hug L.A."/>
            <person name="Thomas B.C."/>
            <person name="Sharon I."/>
            <person name="Castelle C.J."/>
            <person name="Singh A."/>
            <person name="Wilkins M.J."/>
            <person name="Williams K.H."/>
            <person name="Banfield J.F."/>
        </authorList>
    </citation>
    <scope>NUCLEOTIDE SEQUENCE [LARGE SCALE GENOMIC DNA]</scope>
</reference>
<dbReference type="Proteomes" id="UP000033876">
    <property type="component" value="Unassembled WGS sequence"/>
</dbReference>
<comment type="caution">
    <text evidence="1">The sequence shown here is derived from an EMBL/GenBank/DDBJ whole genome shotgun (WGS) entry which is preliminary data.</text>
</comment>
<name>A0A0G0K5T8_9BACT</name>
<evidence type="ECO:0000313" key="1">
    <source>
        <dbReference type="EMBL" id="KKQ36016.1"/>
    </source>
</evidence>
<organism evidence="1 2">
    <name type="scientific">Candidatus Nomurabacteria bacterium GW2011_GWB1_37_5</name>
    <dbReference type="NCBI Taxonomy" id="1618742"/>
    <lineage>
        <taxon>Bacteria</taxon>
        <taxon>Candidatus Nomuraibacteriota</taxon>
    </lineage>
</organism>